<evidence type="ECO:0008006" key="9">
    <source>
        <dbReference type="Google" id="ProtNLM"/>
    </source>
</evidence>
<dbReference type="PANTHER" id="PTHR22846">
    <property type="entry name" value="WD40 REPEAT PROTEIN"/>
    <property type="match status" value="1"/>
</dbReference>
<keyword evidence="3" id="KW-0677">Repeat</keyword>
<dbReference type="InterPro" id="IPR015943">
    <property type="entry name" value="WD40/YVTN_repeat-like_dom_sf"/>
</dbReference>
<dbReference type="InterPro" id="IPR001680">
    <property type="entry name" value="WD40_rpt"/>
</dbReference>
<feature type="repeat" description="WD" evidence="5">
    <location>
        <begin position="554"/>
        <end position="593"/>
    </location>
</feature>
<dbReference type="PANTHER" id="PTHR22846:SF2">
    <property type="entry name" value="F-BOX-LIKE_WD REPEAT-CONTAINING PROTEIN EBI"/>
    <property type="match status" value="1"/>
</dbReference>
<feature type="compositionally biased region" description="Low complexity" evidence="6">
    <location>
        <begin position="235"/>
        <end position="244"/>
    </location>
</feature>
<gene>
    <name evidence="7" type="ORF">SEPCBS119000_004912</name>
</gene>
<evidence type="ECO:0000313" key="8">
    <source>
        <dbReference type="Proteomes" id="UP001642502"/>
    </source>
</evidence>
<comment type="caution">
    <text evidence="7">The sequence shown here is derived from an EMBL/GenBank/DDBJ whole genome shotgun (WGS) entry which is preliminary data.</text>
</comment>
<proteinExistence type="predicted"/>
<sequence length="694" mass="76039">MLFDFANTCDVDAGIFLKEPAFRIDRLISSHESLSYRDIAAYLPYMELTTADYRDTAAKFQKEWHIKAPHRDFEFAPYVKTQALVNVVNKGLNYLALERKQRGPERLILPADAEEQIRARGIFGPLVTEPPPFERVGYRADSVEETKPVNADASVDAAAPTPTINTSISFSAPAITSASSTAPALSTATALQPVLPPIDDVDSARKRQISLKQQTQQPESPVKKQRLSNGHDSAPTEADAAQAAPPTPMEIDGSENQHAYPSPMERELVPTPIIRTDGPEQGTQIDKVEELTPETTFLRLASDRVVDTNSRVESRQHGRQNPIVLHCEWNPKKPSVLAAAGTDALARIWTISRTALNPEPVTNHVNGVSKPYRDLAAEEGMSQVTVTAMSWNPEGTTIAIATEVCNRARVSIWSPDGVLLHQYNVREPPVIKLRWNPSGTSIIGIAPEGTGTLVTVFSAEVSNMAPYLLQDHDLGVDPLDVAWTTESEFLLCGGDLLAAFRVTDSGVVAAKTLNTRKDEHYTMIQYDSESRIAATASERGVIDLWDEFGERRSITAHIGLITSLAWQPLQGRGVENERLLASGGEDGAISIWNARIPDGKPKCSMTMDLPVTALAFTPDGAFIAGATPEKILIWKVGDHAIPRASWQKTPHPGWSSPRLNIESDDEDTHCLCWDVTGQKLAYGVNSRLAVINFR</sequence>
<feature type="compositionally biased region" description="Polar residues" evidence="6">
    <location>
        <begin position="210"/>
        <end position="219"/>
    </location>
</feature>
<reference evidence="7 8" key="1">
    <citation type="submission" date="2024-01" db="EMBL/GenBank/DDBJ databases">
        <authorList>
            <person name="Allen C."/>
            <person name="Tagirdzhanova G."/>
        </authorList>
    </citation>
    <scope>NUCLEOTIDE SEQUENCE [LARGE SCALE GENOMIC DNA]</scope>
    <source>
        <strain evidence="7 8">CBS 119000</strain>
    </source>
</reference>
<name>A0ABP0DXK9_9PEZI</name>
<dbReference type="Proteomes" id="UP001642502">
    <property type="component" value="Unassembled WGS sequence"/>
</dbReference>
<keyword evidence="2 5" id="KW-0853">WD repeat</keyword>
<protein>
    <recommendedName>
        <fullName evidence="9">WD repeat protein</fullName>
    </recommendedName>
</protein>
<evidence type="ECO:0000313" key="7">
    <source>
        <dbReference type="EMBL" id="CAK7272037.1"/>
    </source>
</evidence>
<feature type="region of interest" description="Disordered" evidence="6">
    <location>
        <begin position="207"/>
        <end position="261"/>
    </location>
</feature>
<evidence type="ECO:0000256" key="4">
    <source>
        <dbReference type="ARBA" id="ARBA00023242"/>
    </source>
</evidence>
<evidence type="ECO:0000256" key="6">
    <source>
        <dbReference type="SAM" id="MobiDB-lite"/>
    </source>
</evidence>
<evidence type="ECO:0000256" key="1">
    <source>
        <dbReference type="ARBA" id="ARBA00004123"/>
    </source>
</evidence>
<evidence type="ECO:0000256" key="5">
    <source>
        <dbReference type="PROSITE-ProRule" id="PRU00221"/>
    </source>
</evidence>
<dbReference type="SMART" id="SM00320">
    <property type="entry name" value="WD40"/>
    <property type="match status" value="5"/>
</dbReference>
<dbReference type="EMBL" id="CAWUON010000082">
    <property type="protein sequence ID" value="CAK7272037.1"/>
    <property type="molecule type" value="Genomic_DNA"/>
</dbReference>
<dbReference type="Pfam" id="PF00400">
    <property type="entry name" value="WD40"/>
    <property type="match status" value="1"/>
</dbReference>
<dbReference type="PROSITE" id="PS50082">
    <property type="entry name" value="WD_REPEATS_2"/>
    <property type="match status" value="1"/>
</dbReference>
<dbReference type="SUPFAM" id="SSF50978">
    <property type="entry name" value="WD40 repeat-like"/>
    <property type="match status" value="1"/>
</dbReference>
<dbReference type="Gene3D" id="1.20.960.30">
    <property type="match status" value="1"/>
</dbReference>
<evidence type="ECO:0000256" key="3">
    <source>
        <dbReference type="ARBA" id="ARBA00022737"/>
    </source>
</evidence>
<dbReference type="InterPro" id="IPR045183">
    <property type="entry name" value="Ebi-like"/>
</dbReference>
<dbReference type="Gene3D" id="2.130.10.10">
    <property type="entry name" value="YVTN repeat-like/Quinoprotein amine dehydrogenase"/>
    <property type="match status" value="1"/>
</dbReference>
<organism evidence="7 8">
    <name type="scientific">Sporothrix epigloea</name>
    <dbReference type="NCBI Taxonomy" id="1892477"/>
    <lineage>
        <taxon>Eukaryota</taxon>
        <taxon>Fungi</taxon>
        <taxon>Dikarya</taxon>
        <taxon>Ascomycota</taxon>
        <taxon>Pezizomycotina</taxon>
        <taxon>Sordariomycetes</taxon>
        <taxon>Sordariomycetidae</taxon>
        <taxon>Ophiostomatales</taxon>
        <taxon>Ophiostomataceae</taxon>
        <taxon>Sporothrix</taxon>
    </lineage>
</organism>
<dbReference type="InterPro" id="IPR036322">
    <property type="entry name" value="WD40_repeat_dom_sf"/>
</dbReference>
<comment type="subcellular location">
    <subcellularLocation>
        <location evidence="1">Nucleus</location>
    </subcellularLocation>
</comment>
<accession>A0ABP0DXK9</accession>
<keyword evidence="8" id="KW-1185">Reference proteome</keyword>
<evidence type="ECO:0000256" key="2">
    <source>
        <dbReference type="ARBA" id="ARBA00022574"/>
    </source>
</evidence>
<keyword evidence="4" id="KW-0539">Nucleus</keyword>